<organism evidence="3 4">
    <name type="scientific">Erinaceus europaeus</name>
    <name type="common">Western European hedgehog</name>
    <dbReference type="NCBI Taxonomy" id="9365"/>
    <lineage>
        <taxon>Eukaryota</taxon>
        <taxon>Metazoa</taxon>
        <taxon>Chordata</taxon>
        <taxon>Craniata</taxon>
        <taxon>Vertebrata</taxon>
        <taxon>Euteleostomi</taxon>
        <taxon>Mammalia</taxon>
        <taxon>Eutheria</taxon>
        <taxon>Laurasiatheria</taxon>
        <taxon>Eulipotyphla</taxon>
        <taxon>Erinaceidae</taxon>
        <taxon>Erinaceinae</taxon>
        <taxon>Erinaceus</taxon>
    </lineage>
</organism>
<dbReference type="InterPro" id="IPR057780">
    <property type="entry name" value="Beta-prop_Vps41"/>
</dbReference>
<feature type="domain" description="Vps41 beta-propeller" evidence="2">
    <location>
        <begin position="128"/>
        <end position="239"/>
    </location>
</feature>
<keyword evidence="3" id="KW-1185">Reference proteome</keyword>
<dbReference type="InterPro" id="IPR015943">
    <property type="entry name" value="WD40/YVTN_repeat-like_dom_sf"/>
</dbReference>
<protein>
    <submittedName>
        <fullName evidence="4">Vacuolar protein sorting-associated protein 41 homolog isoform X2</fullName>
    </submittedName>
</protein>
<name>A0ABM3XSM4_ERIEU</name>
<dbReference type="InterPro" id="IPR045111">
    <property type="entry name" value="Vps41/Vps8"/>
</dbReference>
<accession>A0ABM3XSM4</accession>
<dbReference type="PANTHER" id="PTHR12616:SF1">
    <property type="entry name" value="VACUOLAR PROTEIN SORTING-ASSOCIATED PROTEIN 41 HOMOLOG"/>
    <property type="match status" value="1"/>
</dbReference>
<evidence type="ECO:0000256" key="1">
    <source>
        <dbReference type="SAM" id="MobiDB-lite"/>
    </source>
</evidence>
<reference evidence="4" key="1">
    <citation type="submission" date="2025-08" db="UniProtKB">
        <authorList>
            <consortium name="RefSeq"/>
        </authorList>
    </citation>
    <scope>IDENTIFICATION</scope>
</reference>
<evidence type="ECO:0000313" key="4">
    <source>
        <dbReference type="RefSeq" id="XP_060051821.1"/>
    </source>
</evidence>
<sequence>MAEAEEQETGSLEESTDESEEGESEEEPRLKYERLSNGVTEILQKDAASCMTVQDKFLALGTHYGKVYLLDVQGNITQKFDISPVKINQISLDESGEHMGVCSEDGKVQVFGLYSGEEFHETFDCPIKLLLFERSWMSRWKSSVLHEGEGNIRSVKWRGHLIAWANNMGVKIFDIASKQRITNVPRDDVSLRPDMYPCSLCWKDSVTLIIGWGTSVKICSVKERHASEMRDLPNRYVEIGML</sequence>
<gene>
    <name evidence="4" type="primary">VPS41</name>
</gene>
<feature type="compositionally biased region" description="Acidic residues" evidence="1">
    <location>
        <begin position="14"/>
        <end position="26"/>
    </location>
</feature>
<proteinExistence type="predicted"/>
<evidence type="ECO:0000313" key="3">
    <source>
        <dbReference type="Proteomes" id="UP001652624"/>
    </source>
</evidence>
<dbReference type="Proteomes" id="UP001652624">
    <property type="component" value="Chromosome 8"/>
</dbReference>
<dbReference type="Gene3D" id="2.130.10.10">
    <property type="entry name" value="YVTN repeat-like/Quinoprotein amine dehydrogenase"/>
    <property type="match status" value="1"/>
</dbReference>
<evidence type="ECO:0000259" key="2">
    <source>
        <dbReference type="Pfam" id="PF23411"/>
    </source>
</evidence>
<feature type="region of interest" description="Disordered" evidence="1">
    <location>
        <begin position="1"/>
        <end position="33"/>
    </location>
</feature>
<dbReference type="SUPFAM" id="SSF50978">
    <property type="entry name" value="WD40 repeat-like"/>
    <property type="match status" value="1"/>
</dbReference>
<dbReference type="InterPro" id="IPR036322">
    <property type="entry name" value="WD40_repeat_dom_sf"/>
</dbReference>
<dbReference type="RefSeq" id="XP_060051821.1">
    <property type="nucleotide sequence ID" value="XM_060195838.1"/>
</dbReference>
<dbReference type="GeneID" id="132539852"/>
<dbReference type="PANTHER" id="PTHR12616">
    <property type="entry name" value="VACUOLAR PROTEIN SORTING VPS41"/>
    <property type="match status" value="1"/>
</dbReference>
<dbReference type="Pfam" id="PF23411">
    <property type="entry name" value="Beta-prop_Vps41"/>
    <property type="match status" value="1"/>
</dbReference>